<feature type="compositionally biased region" description="Polar residues" evidence="1">
    <location>
        <begin position="2251"/>
        <end position="2262"/>
    </location>
</feature>
<dbReference type="OrthoDB" id="343728at2759"/>
<keyword evidence="3" id="KW-1185">Reference proteome</keyword>
<feature type="region of interest" description="Disordered" evidence="1">
    <location>
        <begin position="2065"/>
        <end position="2158"/>
    </location>
</feature>
<feature type="compositionally biased region" description="Low complexity" evidence="1">
    <location>
        <begin position="2110"/>
        <end position="2127"/>
    </location>
</feature>
<feature type="compositionally biased region" description="Pro residues" evidence="1">
    <location>
        <begin position="2128"/>
        <end position="2143"/>
    </location>
</feature>
<feature type="compositionally biased region" description="Low complexity" evidence="1">
    <location>
        <begin position="2069"/>
        <end position="2087"/>
    </location>
</feature>
<feature type="compositionally biased region" description="Pro residues" evidence="1">
    <location>
        <begin position="2088"/>
        <end position="2109"/>
    </location>
</feature>
<organism evidence="2 3">
    <name type="scientific">Cryptosporidium meleagridis</name>
    <dbReference type="NCBI Taxonomy" id="93969"/>
    <lineage>
        <taxon>Eukaryota</taxon>
        <taxon>Sar</taxon>
        <taxon>Alveolata</taxon>
        <taxon>Apicomplexa</taxon>
        <taxon>Conoidasida</taxon>
        <taxon>Coccidia</taxon>
        <taxon>Eucoccidiorida</taxon>
        <taxon>Eimeriorina</taxon>
        <taxon>Cryptosporidiidae</taxon>
        <taxon>Cryptosporidium</taxon>
    </lineage>
</organism>
<dbReference type="VEuPathDB" id="CryptoDB:CmeUKMEL1_09245"/>
<reference evidence="2 3" key="1">
    <citation type="submission" date="2014-04" db="EMBL/GenBank/DDBJ databases">
        <title>Comparative Genomics of Cryptosporidium Species.</title>
        <authorList>
            <person name="Silva J.C."/>
            <person name="Su Q."/>
            <person name="Chalmers R."/>
            <person name="Chibucos M.C."/>
            <person name="Elwin K."/>
            <person name="Godinez A."/>
            <person name="Guo F."/>
            <person name="Huynh K."/>
            <person name="Orvis J."/>
            <person name="Ott S."/>
            <person name="Sadzewicz L."/>
            <person name="Sengamalay N."/>
            <person name="Shetty A."/>
            <person name="Sun M."/>
            <person name="Tallon L."/>
            <person name="Xiao L."/>
            <person name="Zhang H."/>
            <person name="Fraser C.M."/>
            <person name="Zhu G."/>
            <person name="Kissinger J."/>
            <person name="Widmer G."/>
        </authorList>
    </citation>
    <scope>NUCLEOTIDE SEQUENCE [LARGE SCALE GENOMIC DNA]</scope>
    <source>
        <strain evidence="2 3">UKMEL1</strain>
    </source>
</reference>
<dbReference type="EMBL" id="JIBK01000023">
    <property type="protein sequence ID" value="POM83808.1"/>
    <property type="molecule type" value="Genomic_DNA"/>
</dbReference>
<dbReference type="Proteomes" id="UP000236928">
    <property type="component" value="Unassembled WGS sequence"/>
</dbReference>
<proteinExistence type="predicted"/>
<sequence>MVHTTNHEFQDFDKYSSAIAHHTQKTVSKIIKEWYLYTLKQKILLELESYVGNSRRKKIESKILREWFELSMKQKLNTAKEEYISSKKNQQLLKNSLQYWYKDHYLNRKNEFKIYCQIKKIYLSHLARQILELWYFEFVNQRKIQHFQKNKLQRKVLLLWYYECINIIAIKSELEKSKKKRVILGFLEYIHLKKKRKEFLEEKSHFIQKNKLSKLFNNWIILLQYSMNKRYTILQWQVGLLNSKMSQIIREWKVIIYKKKQDRLKYQLIKTKYENGIQILVFNLWYFLAQESYRDKTMLLISGLSARRQLLMNAFQSLKQYLIHRKKSKTLKEKSCLFLANYVLLVFQRNSSNYAKNKALLQHAERIFLINNLKTCWKKWSDYINSVRISKSKSQILILNYNKRILEKTFKIWNYVWFKTVTNKMIVDCIQTKINFNIKRKVLYIMIYIFKINHSKFWTILQSLINNKLALAFEKLRVNMLYYKNQEFMENRLGDQILLSIIVKHWRILTFEHRKIHYFQSKIIIHRFLLFMSRFKEIKSKQSRLLAKNRYYLQIQVFQIWRIVSRKRRNLETILKNSTIPEIYRKITISTYFRKWHSQFYQRKEILFFISNKESQAKKLLFSRWRVHLREKLIVRSKCHQISQKSNLTTIHRFFSLWMFALEKKTKLDNSLVQFLKIHDTKKIFNTFRKMRQVAIKRRNSRQIFISLFKKLQSLFVSQAWNKIKREYLIHKSLHKISDKYFRQIQNKRTKLIFNHWEFVYHQVKKIKHQQKLSQEYYRRSLTHQAFQIWKQSTRNELIKRNAIFENIQNTRQAHFLEKLRQSIVLWKFRVHQNKLYEKKYQQITTNTKKNYFRIMVQMFNKINLLKKSVLDSIHYEFVNSFIFKLQYHRVIEMERQVTITLDVSIEMYVNYSRLKKGMELWLKTLITRIQEKNILEREMRIMEAKMNYFHLRISFRKLHQWKLYLHQKYLQLEQFLNSNVCGKIIKELRNLSKETKFTMQISDLLYQNKVMTRVLNGIIYWKLLSQYRRESARKFRLLEGQINKKLISKVFVNWKKESRDYIIYYKLIKSIQRPIKRRAFTILKGNCVLGRYNCNFARAFFLSWNSLATKKRKLKERCQSFCQDYIFKRLVGRVFREWRAKYYQKLNASRFYDSITRKKPMRAIFRFWSHWTVQRLKSEKELSAKIVNRVKKDSFRMLTVTYKMRKISYQISFGVVKRMFNSWKKLHLTEKFYRTKLLKQYITHWSRYSTKRVIYRGKINAFMEERSARLVEECYTRMNVLYRKRREIKEKYECLRSNVRNRNSARTLQVWKQRFRNRIKKKNDYQDLLTIHKSYTLRMSIRIWRERVSKEERYRLIISQEEAKRICNVKSRVFESWRRIWKPHHYIKVSNELMQILNRITVHNSFHKLLRIAFYSYKYHKDEEKKLAKMKRASGGIMENTRIAYSYYTECRCTSNELIRGCLQLRNNKSWIMNVLSRVEELRNNAIYETLLRMREYIRIRRNYEKGISDLEKNLRRVVLSRVWTEMVDNIERMWKIGRLIRIIRDTRELRVKRELLVRWVNRYNENNRNKCIIEYMRRMYGNTIKIKCYLIWSIKFEILKKKKKLRERCERYLRVYIIEKTIRRMNEYYLYNKWLIWCKKAYDRIEWVHDFRLRSKLFINWRRYSKKQKILRNELFKLYSKVRARKKGYILMEWVNRIRGLLRMRSDAENYYLNNVIYRRRFKDCFKSWRGLSLRQRSQKRKIMDYLENKSNNLKMTCFKLWRFFIYYRKTRNSRFEKITNIIRSNNLNTMVYRIFYSWKLKMIELRSLKNSIFSFWNSGMGGLESGVGVGGMDGGVGGGGMDGGVGGGMGGLESGGGFGVGVGGGMGGLESGGGFGVGVGGGMDGGVGVGGMDRGVGGFGVGSGERRKKEENEDHRFMTSIFSSSGNSSLESVSQRLESIYQHHSLRGSLKEREIQGKPRHNYGNPSPSSAREYVNRLLSSSSSSSLSVLSNISEKVSMKESPNIKSYSKATRSFSPFLQYSISSSSSLQSLSYSDGDLEIDELHSATKFKINKSLGSKNSLDWNSPSLSPQPQQQPPSSSSPLSPLPPPSPPPYSSLSSSPPPPISQQSLSLPKKQSNLSSPSLQPPSLTPPPPPPPPQYSINKSSNSSNNDSLIRNRFDRLSSRLPLPIPIQQQPQLQQMVNQDIKQLYDSNLTSSSSSSLSLSYFSSTFSPSSYSKKMTPDSNLLLIKLDTDTNQTIKDLPQNPYHISSSSPIFKTNNTHPNNIPNQNLNNYQQIESNLNNNTFTSSSSSSPFHSQSP</sequence>
<protein>
    <submittedName>
        <fullName evidence="2">Uncharacterized protein</fullName>
    </submittedName>
</protein>
<evidence type="ECO:0000256" key="1">
    <source>
        <dbReference type="SAM" id="MobiDB-lite"/>
    </source>
</evidence>
<feature type="compositionally biased region" description="Low complexity" evidence="1">
    <location>
        <begin position="2263"/>
        <end position="2275"/>
    </location>
</feature>
<feature type="region of interest" description="Disordered" evidence="1">
    <location>
        <begin position="2243"/>
        <end position="2275"/>
    </location>
</feature>
<name>A0A2P4Z153_9CRYT</name>
<evidence type="ECO:0000313" key="3">
    <source>
        <dbReference type="Proteomes" id="UP000236928"/>
    </source>
</evidence>
<accession>A0A2P4Z153</accession>
<comment type="caution">
    <text evidence="2">The sequence shown here is derived from an EMBL/GenBank/DDBJ whole genome shotgun (WGS) entry which is preliminary data.</text>
</comment>
<gene>
    <name evidence="2" type="ORF">CmeUKMEL1_09245</name>
</gene>
<feature type="region of interest" description="Disordered" evidence="1">
    <location>
        <begin position="1954"/>
        <end position="1974"/>
    </location>
</feature>
<feature type="compositionally biased region" description="Low complexity" evidence="1">
    <location>
        <begin position="2145"/>
        <end position="2157"/>
    </location>
</feature>
<evidence type="ECO:0000313" key="2">
    <source>
        <dbReference type="EMBL" id="POM83808.1"/>
    </source>
</evidence>